<accession>A0A6J4NYK5</accession>
<proteinExistence type="predicted"/>
<organism evidence="2">
    <name type="scientific">uncultured Nocardioides sp</name>
    <dbReference type="NCBI Taxonomy" id="198441"/>
    <lineage>
        <taxon>Bacteria</taxon>
        <taxon>Bacillati</taxon>
        <taxon>Actinomycetota</taxon>
        <taxon>Actinomycetes</taxon>
        <taxon>Propionibacteriales</taxon>
        <taxon>Nocardioidaceae</taxon>
        <taxon>Nocardioides</taxon>
        <taxon>environmental samples</taxon>
    </lineage>
</organism>
<dbReference type="EMBL" id="CADCUP010000145">
    <property type="protein sequence ID" value="CAA9400262.1"/>
    <property type="molecule type" value="Genomic_DNA"/>
</dbReference>
<reference evidence="2" key="1">
    <citation type="submission" date="2020-02" db="EMBL/GenBank/DDBJ databases">
        <authorList>
            <person name="Meier V. D."/>
        </authorList>
    </citation>
    <scope>NUCLEOTIDE SEQUENCE</scope>
    <source>
        <strain evidence="2">AVDCRST_MAG06</strain>
    </source>
</reference>
<evidence type="ECO:0000256" key="1">
    <source>
        <dbReference type="SAM" id="MobiDB-lite"/>
    </source>
</evidence>
<dbReference type="RefSeq" id="WP_295659198.1">
    <property type="nucleotide sequence ID" value="NZ_CADCUP010000145.1"/>
</dbReference>
<feature type="compositionally biased region" description="Basic and acidic residues" evidence="1">
    <location>
        <begin position="1"/>
        <end position="13"/>
    </location>
</feature>
<sequence>MARSSEQLREMAENLRAAQQRQTKPTKEPEQGQLFSGADDAPVSQYELLGGFAAMYDEMAEVTGRLEALEQRG</sequence>
<dbReference type="AlphaFoldDB" id="A0A6J4NYK5"/>
<protein>
    <submittedName>
        <fullName evidence="2">Uncharacterized protein</fullName>
    </submittedName>
</protein>
<evidence type="ECO:0000313" key="2">
    <source>
        <dbReference type="EMBL" id="CAA9400262.1"/>
    </source>
</evidence>
<name>A0A6J4NYK5_9ACTN</name>
<gene>
    <name evidence="2" type="ORF">AVDCRST_MAG06-2129</name>
</gene>
<feature type="region of interest" description="Disordered" evidence="1">
    <location>
        <begin position="1"/>
        <end position="40"/>
    </location>
</feature>